<evidence type="ECO:0000256" key="1">
    <source>
        <dbReference type="SAM" id="MobiDB-lite"/>
    </source>
</evidence>
<gene>
    <name evidence="4" type="ORF">KK1_030043</name>
</gene>
<dbReference type="Pfam" id="PF25597">
    <property type="entry name" value="SH3_retrovirus"/>
    <property type="match status" value="1"/>
</dbReference>
<dbReference type="InterPro" id="IPR013103">
    <property type="entry name" value="RVT_2"/>
</dbReference>
<feature type="compositionally biased region" description="Polar residues" evidence="1">
    <location>
        <begin position="120"/>
        <end position="172"/>
    </location>
</feature>
<reference evidence="4" key="1">
    <citation type="journal article" date="2012" name="Nat. Biotechnol.">
        <title>Draft genome sequence of pigeonpea (Cajanus cajan), an orphan legume crop of resource-poor farmers.</title>
        <authorList>
            <person name="Varshney R.K."/>
            <person name="Chen W."/>
            <person name="Li Y."/>
            <person name="Bharti A.K."/>
            <person name="Saxena R.K."/>
            <person name="Schlueter J.A."/>
            <person name="Donoghue M.T."/>
            <person name="Azam S."/>
            <person name="Fan G."/>
            <person name="Whaley A.M."/>
            <person name="Farmer A.D."/>
            <person name="Sheridan J."/>
            <person name="Iwata A."/>
            <person name="Tuteja R."/>
            <person name="Penmetsa R.V."/>
            <person name="Wu W."/>
            <person name="Upadhyaya H.D."/>
            <person name="Yang S.P."/>
            <person name="Shah T."/>
            <person name="Saxena K.B."/>
            <person name="Michael T."/>
            <person name="McCombie W.R."/>
            <person name="Yang B."/>
            <person name="Zhang G."/>
            <person name="Yang H."/>
            <person name="Wang J."/>
            <person name="Spillane C."/>
            <person name="Cook D.R."/>
            <person name="May G.D."/>
            <person name="Xu X."/>
            <person name="Jackson S.A."/>
        </authorList>
    </citation>
    <scope>NUCLEOTIDE SEQUENCE [LARGE SCALE GENOMIC DNA]</scope>
</reference>
<proteinExistence type="predicted"/>
<feature type="region of interest" description="Disordered" evidence="1">
    <location>
        <begin position="120"/>
        <end position="187"/>
    </location>
</feature>
<dbReference type="OMA" id="SITESHD"/>
<dbReference type="SUPFAM" id="SSF56672">
    <property type="entry name" value="DNA/RNA polymerases"/>
    <property type="match status" value="1"/>
</dbReference>
<dbReference type="InterPro" id="IPR043502">
    <property type="entry name" value="DNA/RNA_pol_sf"/>
</dbReference>
<evidence type="ECO:0000313" key="5">
    <source>
        <dbReference type="Proteomes" id="UP000075243"/>
    </source>
</evidence>
<protein>
    <submittedName>
        <fullName evidence="4">Retrovirus-related Pol polyprotein from transposon TNT 1-94</fullName>
    </submittedName>
</protein>
<keyword evidence="5" id="KW-1185">Reference proteome</keyword>
<evidence type="ECO:0000259" key="3">
    <source>
        <dbReference type="Pfam" id="PF25597"/>
    </source>
</evidence>
<dbReference type="Proteomes" id="UP000075243">
    <property type="component" value="Unassembled WGS sequence"/>
</dbReference>
<sequence>MPSPNTNNNSPYYLLYGKEPDFSLLKSFGCLCFAATLSSQRVKFSPRSTTCVFIGYPLGVKGYKLYDLQTKKIFLSRDVMFHESTFPFHSIINHQPPDLFHDVVIPLPISPSDVLQSTTAGISDLHNNPSPPAQSTTNSDTIHTSETQENLYPSSTTSSEVSPQHFDPQSSHVPYLPGTRKSSRQTHKPGYLDAYDCSNAILYPIHDYITYNNLSAEFKHFIGQVSNTYEPIFYHQAVNYLEWRQAMSEELQALEANDTWTLAKLPKGKRCIGCKWVYRVKYLPDGTVDRLKARLDAKGYTQQPGIDFTDTFSPVAKLTTVRTLLAVAAVKGWHLQQLDISNAFLNGDLYEDLYMSLPPGHPSKD</sequence>
<organism evidence="4 5">
    <name type="scientific">Cajanus cajan</name>
    <name type="common">Pigeon pea</name>
    <name type="synonym">Cajanus indicus</name>
    <dbReference type="NCBI Taxonomy" id="3821"/>
    <lineage>
        <taxon>Eukaryota</taxon>
        <taxon>Viridiplantae</taxon>
        <taxon>Streptophyta</taxon>
        <taxon>Embryophyta</taxon>
        <taxon>Tracheophyta</taxon>
        <taxon>Spermatophyta</taxon>
        <taxon>Magnoliopsida</taxon>
        <taxon>eudicotyledons</taxon>
        <taxon>Gunneridae</taxon>
        <taxon>Pentapetalae</taxon>
        <taxon>rosids</taxon>
        <taxon>fabids</taxon>
        <taxon>Fabales</taxon>
        <taxon>Fabaceae</taxon>
        <taxon>Papilionoideae</taxon>
        <taxon>50 kb inversion clade</taxon>
        <taxon>NPAAA clade</taxon>
        <taxon>indigoferoid/millettioid clade</taxon>
        <taxon>Phaseoleae</taxon>
        <taxon>Cajanus</taxon>
    </lineage>
</organism>
<name>A0A151S0F6_CAJCA</name>
<dbReference type="Gramene" id="C.cajan_27310.t">
    <property type="protein sequence ID" value="C.cajan_27310.t.cds1"/>
    <property type="gene ID" value="C.cajan_27310"/>
</dbReference>
<dbReference type="Pfam" id="PF07727">
    <property type="entry name" value="RVT_2"/>
    <property type="match status" value="1"/>
</dbReference>
<dbReference type="EMBL" id="KQ483504">
    <property type="protein sequence ID" value="KYP48259.1"/>
    <property type="molecule type" value="Genomic_DNA"/>
</dbReference>
<feature type="domain" description="Retroviral polymerase SH3-like" evidence="3">
    <location>
        <begin position="30"/>
        <end position="90"/>
    </location>
</feature>
<evidence type="ECO:0000259" key="2">
    <source>
        <dbReference type="Pfam" id="PF07727"/>
    </source>
</evidence>
<accession>A0A151S0F6</accession>
<evidence type="ECO:0000313" key="4">
    <source>
        <dbReference type="EMBL" id="KYP48259.1"/>
    </source>
</evidence>
<feature type="domain" description="Reverse transcriptase Ty1/copia-type" evidence="2">
    <location>
        <begin position="257"/>
        <end position="361"/>
    </location>
</feature>
<dbReference type="AlphaFoldDB" id="A0A151S0F6"/>
<dbReference type="InterPro" id="IPR057670">
    <property type="entry name" value="SH3_retrovirus"/>
</dbReference>